<evidence type="ECO:0000256" key="1">
    <source>
        <dbReference type="SAM" id="Coils"/>
    </source>
</evidence>
<sequence>MKSLSFHGRKLQGGVYSNSKLLRKVFKSLFERINIKETAIEETKDIDGMRKVELIGLLQTFETKLEEAEKSKLKLEKHITFSLAKTGPTEQSTVIKKIQE</sequence>
<dbReference type="EMBL" id="JARKNE010000009">
    <property type="protein sequence ID" value="KAK5803021.1"/>
    <property type="molecule type" value="Genomic_DNA"/>
</dbReference>
<evidence type="ECO:0008006" key="4">
    <source>
        <dbReference type="Google" id="ProtNLM"/>
    </source>
</evidence>
<proteinExistence type="predicted"/>
<organism evidence="2 3">
    <name type="scientific">Gossypium arboreum</name>
    <name type="common">Tree cotton</name>
    <name type="synonym">Gossypium nanking</name>
    <dbReference type="NCBI Taxonomy" id="29729"/>
    <lineage>
        <taxon>Eukaryota</taxon>
        <taxon>Viridiplantae</taxon>
        <taxon>Streptophyta</taxon>
        <taxon>Embryophyta</taxon>
        <taxon>Tracheophyta</taxon>
        <taxon>Spermatophyta</taxon>
        <taxon>Magnoliopsida</taxon>
        <taxon>eudicotyledons</taxon>
        <taxon>Gunneridae</taxon>
        <taxon>Pentapetalae</taxon>
        <taxon>rosids</taxon>
        <taxon>malvids</taxon>
        <taxon>Malvales</taxon>
        <taxon>Malvaceae</taxon>
        <taxon>Malvoideae</taxon>
        <taxon>Gossypium</taxon>
    </lineage>
</organism>
<protein>
    <recommendedName>
        <fullName evidence="4">Gag-pol polyprotein</fullName>
    </recommendedName>
</protein>
<dbReference type="Proteomes" id="UP001358586">
    <property type="component" value="Chromosome 9"/>
</dbReference>
<evidence type="ECO:0000313" key="3">
    <source>
        <dbReference type="Proteomes" id="UP001358586"/>
    </source>
</evidence>
<accession>A0ABR0NPY1</accession>
<keyword evidence="3" id="KW-1185">Reference proteome</keyword>
<feature type="coiled-coil region" evidence="1">
    <location>
        <begin position="51"/>
        <end position="78"/>
    </location>
</feature>
<evidence type="ECO:0000313" key="2">
    <source>
        <dbReference type="EMBL" id="KAK5803021.1"/>
    </source>
</evidence>
<gene>
    <name evidence="2" type="ORF">PVK06_030659</name>
</gene>
<name>A0ABR0NPY1_GOSAR</name>
<comment type="caution">
    <text evidence="2">The sequence shown here is derived from an EMBL/GenBank/DDBJ whole genome shotgun (WGS) entry which is preliminary data.</text>
</comment>
<reference evidence="2 3" key="1">
    <citation type="submission" date="2023-03" db="EMBL/GenBank/DDBJ databases">
        <title>WGS of Gossypium arboreum.</title>
        <authorList>
            <person name="Yu D."/>
        </authorList>
    </citation>
    <scope>NUCLEOTIDE SEQUENCE [LARGE SCALE GENOMIC DNA]</scope>
    <source>
        <tissue evidence="2">Leaf</tissue>
    </source>
</reference>
<keyword evidence="1" id="KW-0175">Coiled coil</keyword>